<evidence type="ECO:0000313" key="6">
    <source>
        <dbReference type="EMBL" id="ELR12257.1"/>
    </source>
</evidence>
<dbReference type="InterPro" id="IPR035979">
    <property type="entry name" value="RBD_domain_sf"/>
</dbReference>
<dbReference type="SMART" id="SM00360">
    <property type="entry name" value="RRM"/>
    <property type="match status" value="1"/>
</dbReference>
<dbReference type="PROSITE" id="PS50102">
    <property type="entry name" value="RRM"/>
    <property type="match status" value="1"/>
</dbReference>
<dbReference type="InterPro" id="IPR000504">
    <property type="entry name" value="RRM_dom"/>
</dbReference>
<reference evidence="6 7" key="1">
    <citation type="journal article" date="2013" name="Genome Biol.">
        <title>Genome of Acanthamoeba castellanii highlights extensive lateral gene transfer and early evolution of tyrosine kinase signaling.</title>
        <authorList>
            <person name="Clarke M."/>
            <person name="Lohan A.J."/>
            <person name="Liu B."/>
            <person name="Lagkouvardos I."/>
            <person name="Roy S."/>
            <person name="Zafar N."/>
            <person name="Bertelli C."/>
            <person name="Schilde C."/>
            <person name="Kianianmomeni A."/>
            <person name="Burglin T.R."/>
            <person name="Frech C."/>
            <person name="Turcotte B."/>
            <person name="Kopec K.O."/>
            <person name="Synnott J.M."/>
            <person name="Choo C."/>
            <person name="Paponov I."/>
            <person name="Finkler A."/>
            <person name="Soon Heng Tan C."/>
            <person name="Hutchins A.P."/>
            <person name="Weinmeier T."/>
            <person name="Rattei T."/>
            <person name="Chu J.S."/>
            <person name="Gimenez G."/>
            <person name="Irimia M."/>
            <person name="Rigden D.J."/>
            <person name="Fitzpatrick D.A."/>
            <person name="Lorenzo-Morales J."/>
            <person name="Bateman A."/>
            <person name="Chiu C.H."/>
            <person name="Tang P."/>
            <person name="Hegemann P."/>
            <person name="Fromm H."/>
            <person name="Raoult D."/>
            <person name="Greub G."/>
            <person name="Miranda-Saavedra D."/>
            <person name="Chen N."/>
            <person name="Nash P."/>
            <person name="Ginger M.L."/>
            <person name="Horn M."/>
            <person name="Schaap P."/>
            <person name="Caler L."/>
            <person name="Loftus B."/>
        </authorList>
    </citation>
    <scope>NUCLEOTIDE SEQUENCE [LARGE SCALE GENOMIC DNA]</scope>
    <source>
        <strain evidence="6 7">Neff</strain>
    </source>
</reference>
<dbReference type="InterPro" id="IPR051183">
    <property type="entry name" value="U1_U11-U12_snRNP_70-35kDa"/>
</dbReference>
<accession>L8GGZ7</accession>
<dbReference type="FunFam" id="3.30.70.330:FF:000132">
    <property type="entry name" value="Small nuclear ribonucleoprotein U11/U12 subunit 35"/>
    <property type="match status" value="1"/>
</dbReference>
<dbReference type="RefSeq" id="XP_004334270.1">
    <property type="nucleotide sequence ID" value="XM_004334222.1"/>
</dbReference>
<dbReference type="SUPFAM" id="SSF54928">
    <property type="entry name" value="RNA-binding domain, RBD"/>
    <property type="match status" value="1"/>
</dbReference>
<dbReference type="OrthoDB" id="6159137at2759"/>
<feature type="compositionally biased region" description="Basic and acidic residues" evidence="4">
    <location>
        <begin position="146"/>
        <end position="162"/>
    </location>
</feature>
<dbReference type="STRING" id="1257118.L8GGZ7"/>
<dbReference type="GO" id="GO:0000398">
    <property type="term" value="P:mRNA splicing, via spliceosome"/>
    <property type="evidence" value="ECO:0007669"/>
    <property type="project" value="TreeGrafter"/>
</dbReference>
<evidence type="ECO:0000259" key="5">
    <source>
        <dbReference type="PROSITE" id="PS50102"/>
    </source>
</evidence>
<feature type="domain" description="RRM" evidence="5">
    <location>
        <begin position="51"/>
        <end position="129"/>
    </location>
</feature>
<dbReference type="GeneID" id="14912748"/>
<evidence type="ECO:0000256" key="2">
    <source>
        <dbReference type="ARBA" id="ARBA00023242"/>
    </source>
</evidence>
<dbReference type="KEGG" id="acan:ACA1_002780"/>
<dbReference type="Gene3D" id="3.30.70.330">
    <property type="match status" value="1"/>
</dbReference>
<evidence type="ECO:0000256" key="4">
    <source>
        <dbReference type="SAM" id="MobiDB-lite"/>
    </source>
</evidence>
<keyword evidence="2" id="KW-0539">Nucleus</keyword>
<keyword evidence="3" id="KW-0694">RNA-binding</keyword>
<sequence>MDHRRGGTAAPDEPYDAIRAGSIDGTDPEPHDHAILHDPSQDPQIRGSARRTVFVGRLDFVTNEETLRTTFERFGPIRHLRLVRDIVTGKSKGYAFVEYEHESDAHAAYRDMHGKDIDQARVLVEMERERTMAGWVPRRLGGGLGGKKESGQIRFGGRDRPWRQPLRFNQLAQQRGGMSGERGGRQAEREASEDLAHRQRDRGQEAEGGDRRQREEQRGLERRDSGRGEGDHAGRRGRREDPEHERKRERRGRDDREDERRQRDHASRDRDRRSTDSARDHKRSRRDT</sequence>
<protein>
    <submittedName>
        <fullName evidence="6">RNA recognition motif domain containing protein</fullName>
    </submittedName>
</protein>
<dbReference type="VEuPathDB" id="AmoebaDB:ACA1_002780"/>
<dbReference type="InterPro" id="IPR012677">
    <property type="entry name" value="Nucleotide-bd_a/b_plait_sf"/>
</dbReference>
<comment type="subcellular location">
    <subcellularLocation>
        <location evidence="1">Nucleus</location>
    </subcellularLocation>
</comment>
<evidence type="ECO:0000256" key="1">
    <source>
        <dbReference type="ARBA" id="ARBA00004123"/>
    </source>
</evidence>
<dbReference type="OMA" id="NNEKSYR"/>
<dbReference type="PANTHER" id="PTHR13952">
    <property type="entry name" value="U1 SMALL NUCLEAR RIBONUCLEOPROTEIN 70 KD"/>
    <property type="match status" value="1"/>
</dbReference>
<dbReference type="GO" id="GO:0071011">
    <property type="term" value="C:precatalytic spliceosome"/>
    <property type="evidence" value="ECO:0007669"/>
    <property type="project" value="TreeGrafter"/>
</dbReference>
<feature type="region of interest" description="Disordered" evidence="4">
    <location>
        <begin position="137"/>
        <end position="288"/>
    </location>
</feature>
<name>L8GGZ7_ACACF</name>
<feature type="compositionally biased region" description="Basic and acidic residues" evidence="4">
    <location>
        <begin position="182"/>
        <end position="279"/>
    </location>
</feature>
<proteinExistence type="predicted"/>
<keyword evidence="7" id="KW-1185">Reference proteome</keyword>
<evidence type="ECO:0000313" key="7">
    <source>
        <dbReference type="Proteomes" id="UP000011083"/>
    </source>
</evidence>
<dbReference type="EMBL" id="KB008121">
    <property type="protein sequence ID" value="ELR12257.1"/>
    <property type="molecule type" value="Genomic_DNA"/>
</dbReference>
<feature type="compositionally biased region" description="Basic and acidic residues" evidence="4">
    <location>
        <begin position="28"/>
        <end position="40"/>
    </location>
</feature>
<dbReference type="GO" id="GO:0003729">
    <property type="term" value="F:mRNA binding"/>
    <property type="evidence" value="ECO:0007669"/>
    <property type="project" value="TreeGrafter"/>
</dbReference>
<dbReference type="PANTHER" id="PTHR13952:SF6">
    <property type="entry name" value="U11_U12 SMALL NUCLEAR RIBONUCLEOPROTEIN 35 KDA PROTEIN"/>
    <property type="match status" value="1"/>
</dbReference>
<dbReference type="AlphaFoldDB" id="L8GGZ7"/>
<dbReference type="Pfam" id="PF00076">
    <property type="entry name" value="RRM_1"/>
    <property type="match status" value="1"/>
</dbReference>
<organism evidence="6 7">
    <name type="scientific">Acanthamoeba castellanii (strain ATCC 30010 / Neff)</name>
    <dbReference type="NCBI Taxonomy" id="1257118"/>
    <lineage>
        <taxon>Eukaryota</taxon>
        <taxon>Amoebozoa</taxon>
        <taxon>Discosea</taxon>
        <taxon>Longamoebia</taxon>
        <taxon>Centramoebida</taxon>
        <taxon>Acanthamoebidae</taxon>
        <taxon>Acanthamoeba</taxon>
    </lineage>
</organism>
<gene>
    <name evidence="6" type="ORF">ACA1_002780</name>
</gene>
<dbReference type="Proteomes" id="UP000011083">
    <property type="component" value="Unassembled WGS sequence"/>
</dbReference>
<evidence type="ECO:0000256" key="3">
    <source>
        <dbReference type="PROSITE-ProRule" id="PRU00176"/>
    </source>
</evidence>
<feature type="region of interest" description="Disordered" evidence="4">
    <location>
        <begin position="1"/>
        <end position="46"/>
    </location>
</feature>
<dbReference type="GO" id="GO:0017069">
    <property type="term" value="F:snRNA binding"/>
    <property type="evidence" value="ECO:0007669"/>
    <property type="project" value="TreeGrafter"/>
</dbReference>